<dbReference type="STRING" id="3708.A0A078IPZ0"/>
<dbReference type="Gene3D" id="2.60.120.590">
    <property type="entry name" value="Alpha-ketoglutarate-dependent dioxygenase AlkB-like"/>
    <property type="match status" value="1"/>
</dbReference>
<evidence type="ECO:0000259" key="10">
    <source>
        <dbReference type="PROSITE" id="PS51471"/>
    </source>
</evidence>
<comment type="subcellular location">
    <subcellularLocation>
        <location evidence="2">Lipid droplet</location>
    </subcellularLocation>
    <subcellularLocation>
        <location evidence="1">Membrane</location>
        <topology evidence="1">Multi-pass membrane protein</topology>
    </subcellularLocation>
</comment>
<evidence type="ECO:0000256" key="2">
    <source>
        <dbReference type="ARBA" id="ARBA00004502"/>
    </source>
</evidence>
<comment type="similarity">
    <text evidence="4">Belongs to the oleosin family.</text>
</comment>
<dbReference type="PANTHER" id="PTHR31447">
    <property type="entry name" value="HYDROXYPROLINE-RICH GLYCOPROTEIN FAMILY PROTEIN-RELATED"/>
    <property type="match status" value="1"/>
</dbReference>
<keyword evidence="12" id="KW-1185">Reference proteome</keyword>
<sequence>MNASQINVASDRFCSLEQVDAVDMTLEDQEDACRYARREKHNFSREQRKLIQVMNVKRKRDFLCLENVNGEMVNILEGLELHTDVFNAVEQQKIVDKVCELQEKARKGELKRGFTPKGKGRSAIQFGCCFNYRTSKAGTPAGILRHETVEPLPALFKVIIRRLVEWHVLPPTCVPDCCVVNIYDEGDCIPPHVDNHDFLRPFCTVSFLSECNILFGSNLKLEENGEYSGGSYSLPLPVGSVLVLNGNGANVAKHCVPEVPTKRISITFRKMNESKRPIWFTPEPDLQWIQPLQVELESSSSSDHTQKKPVKINKTGTTRVCMHAPLNLKHVSICFTLYVLSPFQSRYLIHLAFYLVMASDIQHRPVYGSTTVPRSTNINNPVASFLRQLQSKARNHSGQLFGLLAFFISGGILLLLTGITVTAFVLGFIAFLPIIIISSPIWIPLFLLVTGFLSLAGMVFGTAALISWTYRYFKGMHPVGSDQVDYARSRIFDTAAHVKDYAGGYFHGKQKDAAPGA</sequence>
<dbReference type="PROSITE" id="PS51471">
    <property type="entry name" value="FE2OG_OXY"/>
    <property type="match status" value="1"/>
</dbReference>
<feature type="transmembrane region" description="Helical" evidence="9">
    <location>
        <begin position="441"/>
        <end position="466"/>
    </location>
</feature>
<evidence type="ECO:0000313" key="11">
    <source>
        <dbReference type="EMBL" id="CDY51173.1"/>
    </source>
</evidence>
<reference evidence="11 12" key="1">
    <citation type="journal article" date="2014" name="Science">
        <title>Plant genetics. Early allopolyploid evolution in the post-Neolithic Brassica napus oilseed genome.</title>
        <authorList>
            <person name="Chalhoub B."/>
            <person name="Denoeud F."/>
            <person name="Liu S."/>
            <person name="Parkin I.A."/>
            <person name="Tang H."/>
            <person name="Wang X."/>
            <person name="Chiquet J."/>
            <person name="Belcram H."/>
            <person name="Tong C."/>
            <person name="Samans B."/>
            <person name="Correa M."/>
            <person name="Da Silva C."/>
            <person name="Just J."/>
            <person name="Falentin C."/>
            <person name="Koh C.S."/>
            <person name="Le Clainche I."/>
            <person name="Bernard M."/>
            <person name="Bento P."/>
            <person name="Noel B."/>
            <person name="Labadie K."/>
            <person name="Alberti A."/>
            <person name="Charles M."/>
            <person name="Arnaud D."/>
            <person name="Guo H."/>
            <person name="Daviaud C."/>
            <person name="Alamery S."/>
            <person name="Jabbari K."/>
            <person name="Zhao M."/>
            <person name="Edger P.P."/>
            <person name="Chelaifa H."/>
            <person name="Tack D."/>
            <person name="Lassalle G."/>
            <person name="Mestiri I."/>
            <person name="Schnel N."/>
            <person name="Le Paslier M.C."/>
            <person name="Fan G."/>
            <person name="Renault V."/>
            <person name="Bayer P.E."/>
            <person name="Golicz A.A."/>
            <person name="Manoli S."/>
            <person name="Lee T.H."/>
            <person name="Thi V.H."/>
            <person name="Chalabi S."/>
            <person name="Hu Q."/>
            <person name="Fan C."/>
            <person name="Tollenaere R."/>
            <person name="Lu Y."/>
            <person name="Battail C."/>
            <person name="Shen J."/>
            <person name="Sidebottom C.H."/>
            <person name="Wang X."/>
            <person name="Canaguier A."/>
            <person name="Chauveau A."/>
            <person name="Berard A."/>
            <person name="Deniot G."/>
            <person name="Guan M."/>
            <person name="Liu Z."/>
            <person name="Sun F."/>
            <person name="Lim Y.P."/>
            <person name="Lyons E."/>
            <person name="Town C.D."/>
            <person name="Bancroft I."/>
            <person name="Wang X."/>
            <person name="Meng J."/>
            <person name="Ma J."/>
            <person name="Pires J.C."/>
            <person name="King G.J."/>
            <person name="Brunel D."/>
            <person name="Delourme R."/>
            <person name="Renard M."/>
            <person name="Aury J.M."/>
            <person name="Adams K.L."/>
            <person name="Batley J."/>
            <person name="Snowdon R.J."/>
            <person name="Tost J."/>
            <person name="Edwards D."/>
            <person name="Zhou Y."/>
            <person name="Hua W."/>
            <person name="Sharpe A.G."/>
            <person name="Paterson A.H."/>
            <person name="Guan C."/>
            <person name="Wincker P."/>
        </authorList>
    </citation>
    <scope>NUCLEOTIDE SEQUENCE [LARGE SCALE GENOMIC DNA]</scope>
    <source>
        <strain evidence="12">cv. Darmor-bzh</strain>
    </source>
</reference>
<dbReference type="InterPro" id="IPR005123">
    <property type="entry name" value="Oxoglu/Fe-dep_dioxygenase_dom"/>
</dbReference>
<dbReference type="SMR" id="A0A078IPZ0"/>
<evidence type="ECO:0000256" key="8">
    <source>
        <dbReference type="ARBA" id="ARBA00023136"/>
    </source>
</evidence>
<feature type="transmembrane region" description="Helical" evidence="9">
    <location>
        <begin position="402"/>
        <end position="435"/>
    </location>
</feature>
<keyword evidence="6 9" id="KW-0812">Transmembrane</keyword>
<dbReference type="Pfam" id="PF13532">
    <property type="entry name" value="2OG-FeII_Oxy_2"/>
    <property type="match status" value="1"/>
</dbReference>
<keyword evidence="7 9" id="KW-1133">Transmembrane helix</keyword>
<dbReference type="PaxDb" id="3708-A0A078IPZ0"/>
<dbReference type="GO" id="GO:0003729">
    <property type="term" value="F:mRNA binding"/>
    <property type="evidence" value="ECO:0007669"/>
    <property type="project" value="InterPro"/>
</dbReference>
<name>A0A078IPZ0_BRANA</name>
<protein>
    <submittedName>
        <fullName evidence="11">BnaC06g02430D protein</fullName>
    </submittedName>
</protein>
<keyword evidence="8 9" id="KW-0472">Membrane</keyword>
<dbReference type="GO" id="GO:0016020">
    <property type="term" value="C:membrane"/>
    <property type="evidence" value="ECO:0007669"/>
    <property type="project" value="UniProtKB-SubCell"/>
</dbReference>
<dbReference type="Proteomes" id="UP000028999">
    <property type="component" value="Unassembled WGS sequence"/>
</dbReference>
<evidence type="ECO:0000256" key="4">
    <source>
        <dbReference type="ARBA" id="ARBA00010858"/>
    </source>
</evidence>
<proteinExistence type="inferred from homology"/>
<keyword evidence="5" id="KW-0551">Lipid droplet</keyword>
<evidence type="ECO:0000256" key="6">
    <source>
        <dbReference type="ARBA" id="ARBA00022692"/>
    </source>
</evidence>
<evidence type="ECO:0000256" key="5">
    <source>
        <dbReference type="ARBA" id="ARBA00022677"/>
    </source>
</evidence>
<dbReference type="GO" id="GO:0006402">
    <property type="term" value="P:mRNA catabolic process"/>
    <property type="evidence" value="ECO:0007669"/>
    <property type="project" value="InterPro"/>
</dbReference>
<evidence type="ECO:0000256" key="3">
    <source>
        <dbReference type="ARBA" id="ARBA00007879"/>
    </source>
</evidence>
<dbReference type="PANTHER" id="PTHR31447:SF7">
    <property type="entry name" value="2-OXOGLUTARATE (2OG) AND FE(II)-DEPENDENT OXYGENASE SUPERFAMILY PROTEIN"/>
    <property type="match status" value="1"/>
</dbReference>
<organism evidence="11 12">
    <name type="scientific">Brassica napus</name>
    <name type="common">Rape</name>
    <dbReference type="NCBI Taxonomy" id="3708"/>
    <lineage>
        <taxon>Eukaryota</taxon>
        <taxon>Viridiplantae</taxon>
        <taxon>Streptophyta</taxon>
        <taxon>Embryophyta</taxon>
        <taxon>Tracheophyta</taxon>
        <taxon>Spermatophyta</taxon>
        <taxon>Magnoliopsida</taxon>
        <taxon>eudicotyledons</taxon>
        <taxon>Gunneridae</taxon>
        <taxon>Pentapetalae</taxon>
        <taxon>rosids</taxon>
        <taxon>malvids</taxon>
        <taxon>Brassicales</taxon>
        <taxon>Brassicaceae</taxon>
        <taxon>Brassiceae</taxon>
        <taxon>Brassica</taxon>
    </lineage>
</organism>
<dbReference type="InterPro" id="IPR000136">
    <property type="entry name" value="Oleosin"/>
</dbReference>
<accession>A0A078IPZ0</accession>
<dbReference type="GO" id="GO:0032451">
    <property type="term" value="F:demethylase activity"/>
    <property type="evidence" value="ECO:0007669"/>
    <property type="project" value="InterPro"/>
</dbReference>
<dbReference type="InterPro" id="IPR027450">
    <property type="entry name" value="AlkB-like"/>
</dbReference>
<evidence type="ECO:0000313" key="12">
    <source>
        <dbReference type="Proteomes" id="UP000028999"/>
    </source>
</evidence>
<dbReference type="GO" id="GO:0012511">
    <property type="term" value="C:monolayer-surrounded lipid storage body"/>
    <property type="evidence" value="ECO:0007669"/>
    <property type="project" value="InterPro"/>
</dbReference>
<dbReference type="AlphaFoldDB" id="A0A078IPZ0"/>
<dbReference type="SUPFAM" id="SSF51197">
    <property type="entry name" value="Clavaminate synthase-like"/>
    <property type="match status" value="1"/>
</dbReference>
<evidence type="ECO:0000256" key="7">
    <source>
        <dbReference type="ARBA" id="ARBA00022989"/>
    </source>
</evidence>
<dbReference type="InterPro" id="IPR037151">
    <property type="entry name" value="AlkB-like_sf"/>
</dbReference>
<dbReference type="EMBL" id="LK032972">
    <property type="protein sequence ID" value="CDY51173.1"/>
    <property type="molecule type" value="Genomic_DNA"/>
</dbReference>
<dbReference type="GO" id="GO:0048608">
    <property type="term" value="P:reproductive structure development"/>
    <property type="evidence" value="ECO:0007669"/>
    <property type="project" value="UniProtKB-ARBA"/>
</dbReference>
<evidence type="ECO:0000256" key="9">
    <source>
        <dbReference type="SAM" id="Phobius"/>
    </source>
</evidence>
<dbReference type="GO" id="GO:0009791">
    <property type="term" value="P:post-embryonic development"/>
    <property type="evidence" value="ECO:0007669"/>
    <property type="project" value="UniProtKB-ARBA"/>
</dbReference>
<gene>
    <name evidence="11" type="primary">BnaC06g02430D</name>
    <name evidence="11" type="ORF">GSBRNA2T00098369001</name>
</gene>
<dbReference type="Pfam" id="PF01277">
    <property type="entry name" value="Oleosin"/>
    <property type="match status" value="1"/>
</dbReference>
<evidence type="ECO:0000256" key="1">
    <source>
        <dbReference type="ARBA" id="ARBA00004141"/>
    </source>
</evidence>
<feature type="domain" description="Fe2OG dioxygenase" evidence="10">
    <location>
        <begin position="174"/>
        <end position="272"/>
    </location>
</feature>
<dbReference type="InterPro" id="IPR044842">
    <property type="entry name" value="ALKBH9B/ALKBH10B-like"/>
</dbReference>
<dbReference type="Gramene" id="CDY51173">
    <property type="protein sequence ID" value="CDY51173"/>
    <property type="gene ID" value="GSBRNA2T00098369001"/>
</dbReference>
<comment type="similarity">
    <text evidence="3">Belongs to the alkB family.</text>
</comment>